<dbReference type="PANTHER" id="PTHR47777">
    <property type="entry name" value="HOMEOBOX PROTEIN SEBOX"/>
    <property type="match status" value="1"/>
</dbReference>
<dbReference type="EMBL" id="JBBPFD010000021">
    <property type="protein sequence ID" value="KAK7882821.1"/>
    <property type="molecule type" value="Genomic_DNA"/>
</dbReference>
<keyword evidence="3" id="KW-0217">Developmental protein</keyword>
<dbReference type="CDD" id="cd00086">
    <property type="entry name" value="homeodomain"/>
    <property type="match status" value="1"/>
</dbReference>
<feature type="domain" description="Homeobox" evidence="9">
    <location>
        <begin position="47"/>
        <end position="107"/>
    </location>
</feature>
<keyword evidence="4 7" id="KW-0238">DNA-binding</keyword>
<comment type="similarity">
    <text evidence="2">Belongs to the paired homeobox family.</text>
</comment>
<keyword evidence="5 7" id="KW-0371">Homeobox</keyword>
<protein>
    <recommendedName>
        <fullName evidence="9">Homeobox domain-containing protein</fullName>
    </recommendedName>
</protein>
<proteinExistence type="inferred from homology"/>
<accession>A0AAW0N1S7</accession>
<dbReference type="PANTHER" id="PTHR47777:SF1">
    <property type="entry name" value="HOMEOBOX PROTEIN SEBOX"/>
    <property type="match status" value="1"/>
</dbReference>
<dbReference type="SUPFAM" id="SSF46689">
    <property type="entry name" value="Homeodomain-like"/>
    <property type="match status" value="1"/>
</dbReference>
<comment type="caution">
    <text evidence="10">The sequence shown here is derived from an EMBL/GenBank/DDBJ whole genome shotgun (WGS) entry which is preliminary data.</text>
</comment>
<reference evidence="11" key="1">
    <citation type="submission" date="2024-04" db="EMBL/GenBank/DDBJ databases">
        <title>Salinicola lusitanus LLJ914,a marine bacterium isolated from the Okinawa Trough.</title>
        <authorList>
            <person name="Li J."/>
        </authorList>
    </citation>
    <scope>NUCLEOTIDE SEQUENCE [LARGE SCALE GENOMIC DNA]</scope>
</reference>
<dbReference type="Proteomes" id="UP001460270">
    <property type="component" value="Unassembled WGS sequence"/>
</dbReference>
<dbReference type="GO" id="GO:0005634">
    <property type="term" value="C:nucleus"/>
    <property type="evidence" value="ECO:0007669"/>
    <property type="project" value="UniProtKB-SubCell"/>
</dbReference>
<keyword evidence="11" id="KW-1185">Reference proteome</keyword>
<dbReference type="AlphaFoldDB" id="A0AAW0N1S7"/>
<evidence type="ECO:0000256" key="3">
    <source>
        <dbReference type="ARBA" id="ARBA00022473"/>
    </source>
</evidence>
<dbReference type="GO" id="GO:0003677">
    <property type="term" value="F:DNA binding"/>
    <property type="evidence" value="ECO:0007669"/>
    <property type="project" value="UniProtKB-UniRule"/>
</dbReference>
<evidence type="ECO:0000259" key="9">
    <source>
        <dbReference type="PROSITE" id="PS50071"/>
    </source>
</evidence>
<evidence type="ECO:0000313" key="10">
    <source>
        <dbReference type="EMBL" id="KAK7882821.1"/>
    </source>
</evidence>
<organism evidence="10 11">
    <name type="scientific">Mugilogobius chulae</name>
    <name type="common">yellowstripe goby</name>
    <dbReference type="NCBI Taxonomy" id="88201"/>
    <lineage>
        <taxon>Eukaryota</taxon>
        <taxon>Metazoa</taxon>
        <taxon>Chordata</taxon>
        <taxon>Craniata</taxon>
        <taxon>Vertebrata</taxon>
        <taxon>Euteleostomi</taxon>
        <taxon>Actinopterygii</taxon>
        <taxon>Neopterygii</taxon>
        <taxon>Teleostei</taxon>
        <taxon>Neoteleostei</taxon>
        <taxon>Acanthomorphata</taxon>
        <taxon>Gobiaria</taxon>
        <taxon>Gobiiformes</taxon>
        <taxon>Gobioidei</taxon>
        <taxon>Gobiidae</taxon>
        <taxon>Gobionellinae</taxon>
        <taxon>Mugilogobius</taxon>
    </lineage>
</organism>
<evidence type="ECO:0000256" key="8">
    <source>
        <dbReference type="RuleBase" id="RU000682"/>
    </source>
</evidence>
<evidence type="ECO:0000256" key="2">
    <source>
        <dbReference type="ARBA" id="ARBA00005733"/>
    </source>
</evidence>
<dbReference type="InterPro" id="IPR042223">
    <property type="entry name" value="SEBOX"/>
</dbReference>
<dbReference type="Pfam" id="PF00046">
    <property type="entry name" value="Homeodomain"/>
    <property type="match status" value="1"/>
</dbReference>
<dbReference type="InterPro" id="IPR009057">
    <property type="entry name" value="Homeodomain-like_sf"/>
</dbReference>
<dbReference type="Gene3D" id="1.10.10.60">
    <property type="entry name" value="Homeodomain-like"/>
    <property type="match status" value="1"/>
</dbReference>
<name>A0AAW0N1S7_9GOBI</name>
<evidence type="ECO:0000313" key="11">
    <source>
        <dbReference type="Proteomes" id="UP001460270"/>
    </source>
</evidence>
<dbReference type="InterPro" id="IPR001356">
    <property type="entry name" value="HD"/>
</dbReference>
<keyword evidence="6 7" id="KW-0539">Nucleus</keyword>
<sequence>MDFSELKTNSTKEQQQQLKMIYGEETGKAEDGACAVSSPEPAVLLDGQRKRKRTIFSRAQLSELEQAFAVTPYPDITLRERLAAHTHLPESKIQVWFQNRRARSIKTGRFYKSTKSLQALSRGPVVETCPVPAAFPSGTSLSDILRPDQTLNCDSDWFYNSITSPQSYHHNQHQQQQQCALSSPKNDCRFWDEEQRSSVGPQISAFLPNSFTQTMSRPNSSFSHKHQTLRKPHSLVHNAVSFGGAGVDQVVPTHPQPVFWDQGHHPYNHHAQMGPPTSMGYISDLIYNAAIVTNFLEF</sequence>
<dbReference type="FunFam" id="1.10.10.60:FF:000312">
    <property type="entry name" value="Mix-type homeobox gene 1"/>
    <property type="match status" value="1"/>
</dbReference>
<evidence type="ECO:0000256" key="4">
    <source>
        <dbReference type="ARBA" id="ARBA00023125"/>
    </source>
</evidence>
<dbReference type="PROSITE" id="PS50071">
    <property type="entry name" value="HOMEOBOX_2"/>
    <property type="match status" value="1"/>
</dbReference>
<comment type="subcellular location">
    <subcellularLocation>
        <location evidence="1 7 8">Nucleus</location>
    </subcellularLocation>
</comment>
<evidence type="ECO:0000256" key="7">
    <source>
        <dbReference type="PROSITE-ProRule" id="PRU00108"/>
    </source>
</evidence>
<evidence type="ECO:0000256" key="1">
    <source>
        <dbReference type="ARBA" id="ARBA00004123"/>
    </source>
</evidence>
<feature type="DNA-binding region" description="Homeobox" evidence="7">
    <location>
        <begin position="49"/>
        <end position="108"/>
    </location>
</feature>
<evidence type="ECO:0000256" key="6">
    <source>
        <dbReference type="ARBA" id="ARBA00023242"/>
    </source>
</evidence>
<dbReference type="SMART" id="SM00389">
    <property type="entry name" value="HOX"/>
    <property type="match status" value="1"/>
</dbReference>
<evidence type="ECO:0000256" key="5">
    <source>
        <dbReference type="ARBA" id="ARBA00023155"/>
    </source>
</evidence>
<gene>
    <name evidence="10" type="ORF">WMY93_028995</name>
</gene>